<comment type="caution">
    <text evidence="2">The sequence shown here is derived from an EMBL/GenBank/DDBJ whole genome shotgun (WGS) entry which is preliminary data.</text>
</comment>
<evidence type="ECO:0000313" key="3">
    <source>
        <dbReference type="Proteomes" id="UP001066276"/>
    </source>
</evidence>
<feature type="region of interest" description="Disordered" evidence="1">
    <location>
        <begin position="108"/>
        <end position="162"/>
    </location>
</feature>
<dbReference type="EMBL" id="JANPWB010000003">
    <property type="protein sequence ID" value="KAJ1197986.1"/>
    <property type="molecule type" value="Genomic_DNA"/>
</dbReference>
<dbReference type="AlphaFoldDB" id="A0AAV7VAS9"/>
<evidence type="ECO:0000256" key="1">
    <source>
        <dbReference type="SAM" id="MobiDB-lite"/>
    </source>
</evidence>
<keyword evidence="3" id="KW-1185">Reference proteome</keyword>
<name>A0AAV7VAS9_PLEWA</name>
<reference evidence="2" key="1">
    <citation type="journal article" date="2022" name="bioRxiv">
        <title>Sequencing and chromosome-scale assembly of the giantPleurodeles waltlgenome.</title>
        <authorList>
            <person name="Brown T."/>
            <person name="Elewa A."/>
            <person name="Iarovenko S."/>
            <person name="Subramanian E."/>
            <person name="Araus A.J."/>
            <person name="Petzold A."/>
            <person name="Susuki M."/>
            <person name="Suzuki K.-i.T."/>
            <person name="Hayashi T."/>
            <person name="Toyoda A."/>
            <person name="Oliveira C."/>
            <person name="Osipova E."/>
            <person name="Leigh N.D."/>
            <person name="Simon A."/>
            <person name="Yun M.H."/>
        </authorList>
    </citation>
    <scope>NUCLEOTIDE SEQUENCE</scope>
    <source>
        <strain evidence="2">20211129_DDA</strain>
        <tissue evidence="2">Liver</tissue>
    </source>
</reference>
<accession>A0AAV7VAS9</accession>
<protein>
    <submittedName>
        <fullName evidence="2">Uncharacterized protein</fullName>
    </submittedName>
</protein>
<gene>
    <name evidence="2" type="ORF">NDU88_001830</name>
</gene>
<dbReference type="Proteomes" id="UP001066276">
    <property type="component" value="Chromosome 2_1"/>
</dbReference>
<sequence length="380" mass="39331">MAEERVRKALALLEQAGCKDLVRLEALGPLCPARRVSAGVAATVMACSLSHADKTASQVRRGGRLRGGPGKKGAAWAAGGVRMVGPAWAGLRGNPRPAERTLGKPGALGGAMENEPGAACTARPDGGRGGGNGQRGRRGDGVSGVPDEVEGAGVEGGSSEGVGKEAFFQPGTSNLGWQEVLDFDDAEPGEQNAAREPWWEEKAGPGAACRIASAGVRGGRRKAVDASAGRCGGKGFAPAGAATRGSSVRAHQTEQEFWREEGSEGSSVEEGELVECSDEQEWWECGKGGGVANHVIQSLQNGKQLQVRTAGLGRDGSRLEKQTAQEQPALLSPGKELTSSMVSVVTEAREDAVRLLKGVYVQDVGVATESGKEKTDRGRT</sequence>
<organism evidence="2 3">
    <name type="scientific">Pleurodeles waltl</name>
    <name type="common">Iberian ribbed newt</name>
    <dbReference type="NCBI Taxonomy" id="8319"/>
    <lineage>
        <taxon>Eukaryota</taxon>
        <taxon>Metazoa</taxon>
        <taxon>Chordata</taxon>
        <taxon>Craniata</taxon>
        <taxon>Vertebrata</taxon>
        <taxon>Euteleostomi</taxon>
        <taxon>Amphibia</taxon>
        <taxon>Batrachia</taxon>
        <taxon>Caudata</taxon>
        <taxon>Salamandroidea</taxon>
        <taxon>Salamandridae</taxon>
        <taxon>Pleurodelinae</taxon>
        <taxon>Pleurodeles</taxon>
    </lineage>
</organism>
<evidence type="ECO:0000313" key="2">
    <source>
        <dbReference type="EMBL" id="KAJ1197986.1"/>
    </source>
</evidence>
<proteinExistence type="predicted"/>